<dbReference type="AlphaFoldDB" id="X0VVY1"/>
<sequence>MRIQEFHKGMREYFKIQNPENYLNKHPSDIGGVIKSLDIGRFDDWLHDRVGPYEMRGLNMGEVLSINYGTSASLFIKSLL</sequence>
<gene>
    <name evidence="1" type="ORF">S01H1_34571</name>
</gene>
<protein>
    <submittedName>
        <fullName evidence="1">Uncharacterized protein</fullName>
    </submittedName>
</protein>
<name>X0VVY1_9ZZZZ</name>
<dbReference type="EMBL" id="BARS01021532">
    <property type="protein sequence ID" value="GAG04691.1"/>
    <property type="molecule type" value="Genomic_DNA"/>
</dbReference>
<proteinExistence type="predicted"/>
<reference evidence="1" key="1">
    <citation type="journal article" date="2014" name="Front. Microbiol.">
        <title>High frequency of phylogenetically diverse reductive dehalogenase-homologous genes in deep subseafloor sedimentary metagenomes.</title>
        <authorList>
            <person name="Kawai M."/>
            <person name="Futagami T."/>
            <person name="Toyoda A."/>
            <person name="Takaki Y."/>
            <person name="Nishi S."/>
            <person name="Hori S."/>
            <person name="Arai W."/>
            <person name="Tsubouchi T."/>
            <person name="Morono Y."/>
            <person name="Uchiyama I."/>
            <person name="Ito T."/>
            <person name="Fujiyama A."/>
            <person name="Inagaki F."/>
            <person name="Takami H."/>
        </authorList>
    </citation>
    <scope>NUCLEOTIDE SEQUENCE</scope>
    <source>
        <strain evidence="1">Expedition CK06-06</strain>
    </source>
</reference>
<evidence type="ECO:0000313" key="1">
    <source>
        <dbReference type="EMBL" id="GAG04691.1"/>
    </source>
</evidence>
<comment type="caution">
    <text evidence="1">The sequence shown here is derived from an EMBL/GenBank/DDBJ whole genome shotgun (WGS) entry which is preliminary data.</text>
</comment>
<accession>X0VVY1</accession>
<organism evidence="1">
    <name type="scientific">marine sediment metagenome</name>
    <dbReference type="NCBI Taxonomy" id="412755"/>
    <lineage>
        <taxon>unclassified sequences</taxon>
        <taxon>metagenomes</taxon>
        <taxon>ecological metagenomes</taxon>
    </lineage>
</organism>